<feature type="signal peptide" evidence="1">
    <location>
        <begin position="1"/>
        <end position="20"/>
    </location>
</feature>
<organism evidence="3 4">
    <name type="scientific">Marinicella litoralis</name>
    <dbReference type="NCBI Taxonomy" id="644220"/>
    <lineage>
        <taxon>Bacteria</taxon>
        <taxon>Pseudomonadati</taxon>
        <taxon>Pseudomonadota</taxon>
        <taxon>Gammaproteobacteria</taxon>
        <taxon>Lysobacterales</taxon>
        <taxon>Marinicellaceae</taxon>
        <taxon>Marinicella</taxon>
    </lineage>
</organism>
<comment type="caution">
    <text evidence="3">The sequence shown here is derived from an EMBL/GenBank/DDBJ whole genome shotgun (WGS) entry which is preliminary data.</text>
</comment>
<dbReference type="Gene3D" id="2.60.40.10">
    <property type="entry name" value="Immunoglobulins"/>
    <property type="match status" value="1"/>
</dbReference>
<gene>
    <name evidence="3" type="ORF">C8D91_2211</name>
</gene>
<feature type="chain" id="PRO_5020714864" description="Fibronectin type-III domain-containing protein" evidence="1">
    <location>
        <begin position="21"/>
        <end position="948"/>
    </location>
</feature>
<name>A0A4R6XFZ5_9GAMM</name>
<dbReference type="PROSITE" id="PS50853">
    <property type="entry name" value="FN3"/>
    <property type="match status" value="1"/>
</dbReference>
<proteinExistence type="predicted"/>
<reference evidence="3 4" key="1">
    <citation type="submission" date="2019-03" db="EMBL/GenBank/DDBJ databases">
        <title>Genomic Encyclopedia of Type Strains, Phase IV (KMG-IV): sequencing the most valuable type-strain genomes for metagenomic binning, comparative biology and taxonomic classification.</title>
        <authorList>
            <person name="Goeker M."/>
        </authorList>
    </citation>
    <scope>NUCLEOTIDE SEQUENCE [LARGE SCALE GENOMIC DNA]</scope>
    <source>
        <strain evidence="3 4">DSM 25488</strain>
    </source>
</reference>
<dbReference type="Proteomes" id="UP000295724">
    <property type="component" value="Unassembled WGS sequence"/>
</dbReference>
<dbReference type="CDD" id="cd00063">
    <property type="entry name" value="FN3"/>
    <property type="match status" value="1"/>
</dbReference>
<feature type="domain" description="Fibronectin type-III" evidence="2">
    <location>
        <begin position="648"/>
        <end position="742"/>
    </location>
</feature>
<dbReference type="AlphaFoldDB" id="A0A4R6XFZ5"/>
<dbReference type="EMBL" id="SNZB01000005">
    <property type="protein sequence ID" value="TDR18295.1"/>
    <property type="molecule type" value="Genomic_DNA"/>
</dbReference>
<keyword evidence="1" id="KW-0732">Signal</keyword>
<protein>
    <recommendedName>
        <fullName evidence="2">Fibronectin type-III domain-containing protein</fullName>
    </recommendedName>
</protein>
<dbReference type="InterPro" id="IPR013783">
    <property type="entry name" value="Ig-like_fold"/>
</dbReference>
<accession>A0A4R6XFZ5</accession>
<sequence length="948" mass="101521">MKSKTITYLLAIIISAPTIAADVLEPQTRSAVNFDLSLPLHMMAPKPIVIERLRGGSIIDPGVISNDSDAPFFDDPALQSALGQLPGPVKQSDFFALDNISGVSPPDPTGDVGPNHYVAMTNLSFAVLNKSGTLLYGPAANNTVWSGFGGACENENSGDPIVLYDQISDRWLLSQFTSAGPQYYNCVAISQTSDPTGAYYRWAILNNNGPGNGNQDLFPDYPKYGIWSDAFYISTRDFSGGSYEGVGAYALNRADLVSGNPSPGIIYFYVPRGTSPWQVGDGLLPADLDGMTLPPNGSPQYFVGTMDDGAGYSAAEDALTFWEFHADFNNISNSSFTRTAIISMTDIDTQFPCVSGRNCIPQLGTTNGIDIQSYRQRPLHRLAYRNFGSHESLVTNQSVEASAGMAGIRWWEIRDLDTTPTLFQEGTFGPGATDGIHRWMGSIAQDGDGNMGLAYSASSANMNPAIRFTGRLVSDSLGVMDRTEGSIIEGTGSQTGSQRWGDYTSTNIDPLDDCTFWHVNEYLNANGGDWQIRVGSFKFDECGDPGFYLNATTSSQAICVSETANYALTVGPVGGFNDSVTLSANGTPGAATSSFTVNPIPSLPGNTTLTIGNTAGLSTGNYAISVLGTAAGVSNQSIDLSLNVFAMPPEVVTLDSPTNNAVAVDLQPSLNWTGTNALNYTVEVASDSNFNNIVFSDVLSSNTVAPTNSLASNTTYYWRVKSANSCGESTYSSVYVFTTMPAPGDCPLIVSTAKTAYANDFDGDVSDWGSSSLNGSNSWDISNNQSVSGANSFYAADIGTTSDTVLISPQITLPLLDELQNNLTLQFWNKQTMESNGAECWDGGMIEISTDSGNNFTQISNDKLLTDPYDGPYTSGLLSGADAWCGDPQAWLNSVIDLTDWAGMNVVFRFRITTDGSVAREGWYLDDFKVQSCEYPDLIFEDGFEAQL</sequence>
<dbReference type="RefSeq" id="WP_099019690.1">
    <property type="nucleotide sequence ID" value="NZ_NIHB01000003.1"/>
</dbReference>
<evidence type="ECO:0000313" key="4">
    <source>
        <dbReference type="Proteomes" id="UP000295724"/>
    </source>
</evidence>
<evidence type="ECO:0000313" key="3">
    <source>
        <dbReference type="EMBL" id="TDR18295.1"/>
    </source>
</evidence>
<dbReference type="SUPFAM" id="SSF49265">
    <property type="entry name" value="Fibronectin type III"/>
    <property type="match status" value="1"/>
</dbReference>
<dbReference type="OrthoDB" id="6244278at2"/>
<dbReference type="Gene3D" id="2.60.120.200">
    <property type="match status" value="1"/>
</dbReference>
<dbReference type="Pfam" id="PF20773">
    <property type="entry name" value="InhA-like_MAM"/>
    <property type="match status" value="1"/>
</dbReference>
<dbReference type="InterPro" id="IPR036116">
    <property type="entry name" value="FN3_sf"/>
</dbReference>
<evidence type="ECO:0000259" key="2">
    <source>
        <dbReference type="PROSITE" id="PS50853"/>
    </source>
</evidence>
<dbReference type="InterPro" id="IPR003961">
    <property type="entry name" value="FN3_dom"/>
</dbReference>
<keyword evidence="4" id="KW-1185">Reference proteome</keyword>
<evidence type="ECO:0000256" key="1">
    <source>
        <dbReference type="SAM" id="SignalP"/>
    </source>
</evidence>